<accession>A0A9Q1JQG9</accession>
<dbReference type="InterPro" id="IPR036093">
    <property type="entry name" value="NAC_dom_sf"/>
</dbReference>
<feature type="region of interest" description="Disordered" evidence="6">
    <location>
        <begin position="387"/>
        <end position="409"/>
    </location>
</feature>
<keyword evidence="3" id="KW-0238">DNA-binding</keyword>
<dbReference type="AlphaFoldDB" id="A0A9Q1JQG9"/>
<dbReference type="PANTHER" id="PTHR31744:SF194">
    <property type="entry name" value="OS01G0888300 PROTEIN"/>
    <property type="match status" value="1"/>
</dbReference>
<comment type="subcellular location">
    <subcellularLocation>
        <location evidence="1">Nucleus</location>
    </subcellularLocation>
</comment>
<dbReference type="PANTHER" id="PTHR31744">
    <property type="entry name" value="PROTEIN CUP-SHAPED COTYLEDON 2-RELATED"/>
    <property type="match status" value="1"/>
</dbReference>
<name>A0A9Q1JQG9_9CARY</name>
<dbReference type="Pfam" id="PF02365">
    <property type="entry name" value="NAM"/>
    <property type="match status" value="1"/>
</dbReference>
<evidence type="ECO:0000259" key="7">
    <source>
        <dbReference type="PROSITE" id="PS51005"/>
    </source>
</evidence>
<keyword evidence="2" id="KW-0805">Transcription regulation</keyword>
<feature type="region of interest" description="Disordered" evidence="6">
    <location>
        <begin position="19"/>
        <end position="62"/>
    </location>
</feature>
<dbReference type="SUPFAM" id="SSF101941">
    <property type="entry name" value="NAC domain"/>
    <property type="match status" value="1"/>
</dbReference>
<feature type="compositionally biased region" description="Low complexity" evidence="6">
    <location>
        <begin position="19"/>
        <end position="31"/>
    </location>
</feature>
<organism evidence="8 9">
    <name type="scientific">Carnegiea gigantea</name>
    <dbReference type="NCBI Taxonomy" id="171969"/>
    <lineage>
        <taxon>Eukaryota</taxon>
        <taxon>Viridiplantae</taxon>
        <taxon>Streptophyta</taxon>
        <taxon>Embryophyta</taxon>
        <taxon>Tracheophyta</taxon>
        <taxon>Spermatophyta</taxon>
        <taxon>Magnoliopsida</taxon>
        <taxon>eudicotyledons</taxon>
        <taxon>Gunneridae</taxon>
        <taxon>Pentapetalae</taxon>
        <taxon>Caryophyllales</taxon>
        <taxon>Cactineae</taxon>
        <taxon>Cactaceae</taxon>
        <taxon>Cactoideae</taxon>
        <taxon>Echinocereeae</taxon>
        <taxon>Carnegiea</taxon>
    </lineage>
</organism>
<evidence type="ECO:0000256" key="1">
    <source>
        <dbReference type="ARBA" id="ARBA00004123"/>
    </source>
</evidence>
<evidence type="ECO:0000256" key="6">
    <source>
        <dbReference type="SAM" id="MobiDB-lite"/>
    </source>
</evidence>
<dbReference type="PROSITE" id="PS51005">
    <property type="entry name" value="NAC"/>
    <property type="match status" value="1"/>
</dbReference>
<feature type="region of interest" description="Disordered" evidence="6">
    <location>
        <begin position="216"/>
        <end position="250"/>
    </location>
</feature>
<dbReference type="GO" id="GO:0003677">
    <property type="term" value="F:DNA binding"/>
    <property type="evidence" value="ECO:0007669"/>
    <property type="project" value="UniProtKB-KW"/>
</dbReference>
<keyword evidence="4" id="KW-0804">Transcription</keyword>
<reference evidence="8" key="1">
    <citation type="submission" date="2022-04" db="EMBL/GenBank/DDBJ databases">
        <title>Carnegiea gigantea Genome sequencing and assembly v2.</title>
        <authorList>
            <person name="Copetti D."/>
            <person name="Sanderson M.J."/>
            <person name="Burquez A."/>
            <person name="Wojciechowski M.F."/>
        </authorList>
    </citation>
    <scope>NUCLEOTIDE SEQUENCE</scope>
    <source>
        <strain evidence="8">SGP5-SGP5p</strain>
        <tissue evidence="8">Aerial part</tissue>
    </source>
</reference>
<dbReference type="OrthoDB" id="683555at2759"/>
<dbReference type="EMBL" id="JAKOGI010000927">
    <property type="protein sequence ID" value="KAJ8429169.1"/>
    <property type="molecule type" value="Genomic_DNA"/>
</dbReference>
<evidence type="ECO:0000256" key="5">
    <source>
        <dbReference type="ARBA" id="ARBA00023242"/>
    </source>
</evidence>
<comment type="caution">
    <text evidence="8">The sequence shown here is derived from an EMBL/GenBank/DDBJ whole genome shotgun (WGS) entry which is preliminary data.</text>
</comment>
<feature type="compositionally biased region" description="Low complexity" evidence="6">
    <location>
        <begin position="233"/>
        <end position="244"/>
    </location>
</feature>
<evidence type="ECO:0000256" key="4">
    <source>
        <dbReference type="ARBA" id="ARBA00023163"/>
    </source>
</evidence>
<dbReference type="InterPro" id="IPR003441">
    <property type="entry name" value="NAC-dom"/>
</dbReference>
<gene>
    <name evidence="8" type="ORF">Cgig2_010119</name>
</gene>
<proteinExistence type="predicted"/>
<dbReference type="FunFam" id="2.170.150.80:FF:000007">
    <property type="entry name" value="NAC domain-containing protein 35"/>
    <property type="match status" value="1"/>
</dbReference>
<evidence type="ECO:0000256" key="3">
    <source>
        <dbReference type="ARBA" id="ARBA00023125"/>
    </source>
</evidence>
<dbReference type="GO" id="GO:0005634">
    <property type="term" value="C:nucleus"/>
    <property type="evidence" value="ECO:0007669"/>
    <property type="project" value="UniProtKB-SubCell"/>
</dbReference>
<dbReference type="GO" id="GO:0006355">
    <property type="term" value="P:regulation of DNA-templated transcription"/>
    <property type="evidence" value="ECO:0007669"/>
    <property type="project" value="InterPro"/>
</dbReference>
<evidence type="ECO:0000313" key="9">
    <source>
        <dbReference type="Proteomes" id="UP001153076"/>
    </source>
</evidence>
<sequence length="498" mass="55446">MAIATTMNLNTHDVIINTQQQQQTSNPNPNNNDKHDDGDQAAATGGSGDGGAPSDDHDEHEHDMVMPGFRFHPTEEELVEFYLRRKVEGKRFNVELITFLDLYRYDPWELPAMAAIGEKEWYFYVPRDRKYRNGDRPNRVTTSGYWKATGADRMIRGENFRPIGLKKTLVFYSGKAPKGIRTSWIMNEYRLPQQDTERYQKGEISLCRVYKRAGVEDHPSVPRGGPLQPPSRLPSSSRATSSSTSDRKTAAFKGYHQQQVEAAKVLSEADASSSTEVGTALGLSHHGSYSAVSPLAAPPAPPPQPSLVEADHRIMHMIGHHHQSLKQQEEGGGRSQAMIPILPSSSNTALFMANPSPSSSNPHHHHHQSSIDEIQRLVEYQQVCLSHHMHQHHQHQQQQQQQQQQQLQFHALNSSANTSNSSQFLFSNYLFSPSQQAQALAGNHAGVVPSSSTGLQLPPPGASTGGGVGVGFSDRLWEWNPFPDQPNLSRDHFNNPFK</sequence>
<evidence type="ECO:0000256" key="2">
    <source>
        <dbReference type="ARBA" id="ARBA00023015"/>
    </source>
</evidence>
<evidence type="ECO:0000313" key="8">
    <source>
        <dbReference type="EMBL" id="KAJ8429169.1"/>
    </source>
</evidence>
<dbReference type="Proteomes" id="UP001153076">
    <property type="component" value="Unassembled WGS sequence"/>
</dbReference>
<dbReference type="GO" id="GO:0099402">
    <property type="term" value="P:plant organ development"/>
    <property type="evidence" value="ECO:0007669"/>
    <property type="project" value="UniProtKB-ARBA"/>
</dbReference>
<feature type="domain" description="NAC" evidence="7">
    <location>
        <begin position="65"/>
        <end position="212"/>
    </location>
</feature>
<protein>
    <recommendedName>
        <fullName evidence="7">NAC domain-containing protein</fullName>
    </recommendedName>
</protein>
<feature type="compositionally biased region" description="Low complexity" evidence="6">
    <location>
        <begin position="396"/>
        <end position="409"/>
    </location>
</feature>
<keyword evidence="9" id="KW-1185">Reference proteome</keyword>
<keyword evidence="5" id="KW-0539">Nucleus</keyword>
<dbReference type="Gene3D" id="2.170.150.80">
    <property type="entry name" value="NAC domain"/>
    <property type="match status" value="1"/>
</dbReference>